<accession>A0A948WQC0</accession>
<sequence>MESKKIGVVLPVYGVEDYLDECLGSVVGQTYKNLEIILVDDGSKDNCPAMCDAWAQKDSRVRVIHQQNGGLSNARNQGYRNFSGGGVDYIIFIDSDDVLHPEMLATLAKALDEHPDVDAAFCGFTEMTQDGHILPKQNNHIQDKCVDHITAAKNVLSMGSFYGVMVWNKLFRRTLLDNYPDFDESIWYGEDSPWTTQVLRKARNVYLSSEILYYYRKRPGSITHGNVFNKRRLDEYRGLQRMVEFAEDYNDESLLQLTQVRFYIYGSGIWRMAYLHGEKEISRKMAHELNYSRKVWLAQCGIPAWRNRRLWVDKLMEWKFPKALVHLLDTI</sequence>
<dbReference type="PANTHER" id="PTHR22916">
    <property type="entry name" value="GLYCOSYLTRANSFERASE"/>
    <property type="match status" value="1"/>
</dbReference>
<evidence type="ECO:0000313" key="4">
    <source>
        <dbReference type="EMBL" id="MBU3805524.1"/>
    </source>
</evidence>
<dbReference type="InterPro" id="IPR001173">
    <property type="entry name" value="Glyco_trans_2-like"/>
</dbReference>
<reference evidence="4" key="2">
    <citation type="submission" date="2021-04" db="EMBL/GenBank/DDBJ databases">
        <authorList>
            <person name="Gilroy R."/>
        </authorList>
    </citation>
    <scope>NUCLEOTIDE SEQUENCE</scope>
    <source>
        <strain evidence="4">B5_2728</strain>
    </source>
</reference>
<evidence type="ECO:0000256" key="2">
    <source>
        <dbReference type="ARBA" id="ARBA00022679"/>
    </source>
</evidence>
<organism evidence="4 5">
    <name type="scientific">Candidatus Allofournierella pullistercoris</name>
    <dbReference type="NCBI Taxonomy" id="2838597"/>
    <lineage>
        <taxon>Bacteria</taxon>
        <taxon>Bacillati</taxon>
        <taxon>Bacillota</taxon>
        <taxon>Clostridia</taxon>
        <taxon>Eubacteriales</taxon>
        <taxon>Oscillospiraceae</taxon>
        <taxon>Allofournierella</taxon>
    </lineage>
</organism>
<reference evidence="4" key="1">
    <citation type="journal article" date="2021" name="PeerJ">
        <title>Extensive microbial diversity within the chicken gut microbiome revealed by metagenomics and culture.</title>
        <authorList>
            <person name="Gilroy R."/>
            <person name="Ravi A."/>
            <person name="Getino M."/>
            <person name="Pursley I."/>
            <person name="Horton D.L."/>
            <person name="Alikhan N.F."/>
            <person name="Baker D."/>
            <person name="Gharbi K."/>
            <person name="Hall N."/>
            <person name="Watson M."/>
            <person name="Adriaenssens E.M."/>
            <person name="Foster-Nyarko E."/>
            <person name="Jarju S."/>
            <person name="Secka A."/>
            <person name="Antonio M."/>
            <person name="Oren A."/>
            <person name="Chaudhuri R.R."/>
            <person name="La Ragione R."/>
            <person name="Hildebrand F."/>
            <person name="Pallen M.J."/>
        </authorList>
    </citation>
    <scope>NUCLEOTIDE SEQUENCE</scope>
    <source>
        <strain evidence="4">B5_2728</strain>
    </source>
</reference>
<dbReference type="Pfam" id="PF00535">
    <property type="entry name" value="Glycos_transf_2"/>
    <property type="match status" value="1"/>
</dbReference>
<keyword evidence="2 4" id="KW-0808">Transferase</keyword>
<dbReference type="SUPFAM" id="SSF53448">
    <property type="entry name" value="Nucleotide-diphospho-sugar transferases"/>
    <property type="match status" value="1"/>
</dbReference>
<evidence type="ECO:0000313" key="5">
    <source>
        <dbReference type="Proteomes" id="UP000713596"/>
    </source>
</evidence>
<name>A0A948WQC0_9FIRM</name>
<feature type="domain" description="Glycosyltransferase 2-like" evidence="3">
    <location>
        <begin position="8"/>
        <end position="124"/>
    </location>
</feature>
<dbReference type="EMBL" id="JAHLFP010000007">
    <property type="protein sequence ID" value="MBU3805524.1"/>
    <property type="molecule type" value="Genomic_DNA"/>
</dbReference>
<dbReference type="AlphaFoldDB" id="A0A948WQC0"/>
<dbReference type="InterPro" id="IPR029044">
    <property type="entry name" value="Nucleotide-diphossugar_trans"/>
</dbReference>
<proteinExistence type="predicted"/>
<dbReference type="EC" id="2.4.-.-" evidence="4"/>
<dbReference type="Gene3D" id="3.90.550.10">
    <property type="entry name" value="Spore Coat Polysaccharide Biosynthesis Protein SpsA, Chain A"/>
    <property type="match status" value="1"/>
</dbReference>
<gene>
    <name evidence="4" type="ORF">H9882_01270</name>
</gene>
<dbReference type="Proteomes" id="UP000713596">
    <property type="component" value="Unassembled WGS sequence"/>
</dbReference>
<protein>
    <submittedName>
        <fullName evidence="4">Glycosyltransferase</fullName>
        <ecNumber evidence="4">2.4.-.-</ecNumber>
    </submittedName>
</protein>
<evidence type="ECO:0000256" key="1">
    <source>
        <dbReference type="ARBA" id="ARBA00022676"/>
    </source>
</evidence>
<dbReference type="PANTHER" id="PTHR22916:SF51">
    <property type="entry name" value="GLYCOSYLTRANSFERASE EPSH-RELATED"/>
    <property type="match status" value="1"/>
</dbReference>
<dbReference type="GO" id="GO:0016757">
    <property type="term" value="F:glycosyltransferase activity"/>
    <property type="evidence" value="ECO:0007669"/>
    <property type="project" value="UniProtKB-KW"/>
</dbReference>
<comment type="caution">
    <text evidence="4">The sequence shown here is derived from an EMBL/GenBank/DDBJ whole genome shotgun (WGS) entry which is preliminary data.</text>
</comment>
<dbReference type="CDD" id="cd00761">
    <property type="entry name" value="Glyco_tranf_GTA_type"/>
    <property type="match status" value="1"/>
</dbReference>
<evidence type="ECO:0000259" key="3">
    <source>
        <dbReference type="Pfam" id="PF00535"/>
    </source>
</evidence>
<keyword evidence="1 4" id="KW-0328">Glycosyltransferase</keyword>